<evidence type="ECO:0000259" key="2">
    <source>
        <dbReference type="Pfam" id="PF01757"/>
    </source>
</evidence>
<keyword evidence="1" id="KW-0472">Membrane</keyword>
<proteinExistence type="predicted"/>
<keyword evidence="1" id="KW-1133">Transmembrane helix</keyword>
<feature type="transmembrane region" description="Helical" evidence="1">
    <location>
        <begin position="12"/>
        <end position="30"/>
    </location>
</feature>
<organism evidence="3 4">
    <name type="scientific">Cellulophaga baltica</name>
    <dbReference type="NCBI Taxonomy" id="76594"/>
    <lineage>
        <taxon>Bacteria</taxon>
        <taxon>Pseudomonadati</taxon>
        <taxon>Bacteroidota</taxon>
        <taxon>Flavobacteriia</taxon>
        <taxon>Flavobacteriales</taxon>
        <taxon>Flavobacteriaceae</taxon>
        <taxon>Cellulophaga</taxon>
    </lineage>
</organism>
<sequence>MNKRFEWIDNIRGLMIILVALGHIIVDGSIDNTFNSIMRMPTFFMISGFLFKFKPYKAYLKHKFIHLIIPYFVYLVPILALQMYFEEKSYLEYLGRLVLGGPFLYTWTGVFWFITCLFFTQQIFNLLNGWKIKKIGLLMFLFLILAYINQLYFQTINIPLSLNICLYSCPLFFTGFIFKKLIGEVHLAKIVPLISIITIFIASTFYFNELYINMKLANYGIPFLSFILSILSAFCMIKLFKSFEKNIGLNIIGKASMVIMYLHLPINYLILNFYPNFNQWLLLLIAISIPTCLYYVFRRNNITKKYLLGEH</sequence>
<accession>A0A1G7H6K1</accession>
<dbReference type="InterPro" id="IPR052734">
    <property type="entry name" value="Nod_factor_acetyltransferase"/>
</dbReference>
<dbReference type="Proteomes" id="UP000182114">
    <property type="component" value="Unassembled WGS sequence"/>
</dbReference>
<feature type="transmembrane region" description="Helical" evidence="1">
    <location>
        <begin position="219"/>
        <end position="239"/>
    </location>
</feature>
<dbReference type="GO" id="GO:0016747">
    <property type="term" value="F:acyltransferase activity, transferring groups other than amino-acyl groups"/>
    <property type="evidence" value="ECO:0007669"/>
    <property type="project" value="InterPro"/>
</dbReference>
<feature type="transmembrane region" description="Helical" evidence="1">
    <location>
        <begin position="65"/>
        <end position="85"/>
    </location>
</feature>
<feature type="transmembrane region" description="Helical" evidence="1">
    <location>
        <begin position="36"/>
        <end position="53"/>
    </location>
</feature>
<evidence type="ECO:0000313" key="3">
    <source>
        <dbReference type="EMBL" id="SDE96026.1"/>
    </source>
</evidence>
<name>A0A1G7H6K1_9FLAO</name>
<evidence type="ECO:0000313" key="4">
    <source>
        <dbReference type="Proteomes" id="UP000182114"/>
    </source>
</evidence>
<dbReference type="InterPro" id="IPR002656">
    <property type="entry name" value="Acyl_transf_3_dom"/>
</dbReference>
<gene>
    <name evidence="3" type="ORF">SAMN04487992_105307</name>
</gene>
<feature type="transmembrane region" description="Helical" evidence="1">
    <location>
        <begin position="190"/>
        <end position="207"/>
    </location>
</feature>
<dbReference type="RefSeq" id="WP_074538381.1">
    <property type="nucleotide sequence ID" value="NZ_FNBD01000005.1"/>
</dbReference>
<keyword evidence="4" id="KW-1185">Reference proteome</keyword>
<feature type="transmembrane region" description="Helical" evidence="1">
    <location>
        <begin position="251"/>
        <end position="271"/>
    </location>
</feature>
<dbReference type="PANTHER" id="PTHR37312:SF1">
    <property type="entry name" value="MEMBRANE-BOUND ACYLTRANSFERASE YKRP-RELATED"/>
    <property type="match status" value="1"/>
</dbReference>
<feature type="transmembrane region" description="Helical" evidence="1">
    <location>
        <begin position="105"/>
        <end position="128"/>
    </location>
</feature>
<feature type="domain" description="Acyltransferase 3" evidence="2">
    <location>
        <begin position="6"/>
        <end position="292"/>
    </location>
</feature>
<dbReference type="AlphaFoldDB" id="A0A1G7H6K1"/>
<keyword evidence="1" id="KW-0812">Transmembrane</keyword>
<feature type="transmembrane region" description="Helical" evidence="1">
    <location>
        <begin position="277"/>
        <end position="297"/>
    </location>
</feature>
<dbReference type="EMBL" id="FNBD01000005">
    <property type="protein sequence ID" value="SDE96026.1"/>
    <property type="molecule type" value="Genomic_DNA"/>
</dbReference>
<dbReference type="PANTHER" id="PTHR37312">
    <property type="entry name" value="MEMBRANE-BOUND ACYLTRANSFERASE YKRP-RELATED"/>
    <property type="match status" value="1"/>
</dbReference>
<protein>
    <submittedName>
        <fullName evidence="3">Fucose 4-O-acetylase</fullName>
    </submittedName>
</protein>
<feature type="transmembrane region" description="Helical" evidence="1">
    <location>
        <begin position="158"/>
        <end position="178"/>
    </location>
</feature>
<dbReference type="Pfam" id="PF01757">
    <property type="entry name" value="Acyl_transf_3"/>
    <property type="match status" value="1"/>
</dbReference>
<evidence type="ECO:0000256" key="1">
    <source>
        <dbReference type="SAM" id="Phobius"/>
    </source>
</evidence>
<reference evidence="4" key="1">
    <citation type="submission" date="2016-10" db="EMBL/GenBank/DDBJ databases">
        <authorList>
            <person name="Varghese N."/>
            <person name="Submissions S."/>
        </authorList>
    </citation>
    <scope>NUCLEOTIDE SEQUENCE [LARGE SCALE GENOMIC DNA]</scope>
    <source>
        <strain evidence="4">DSM 24729</strain>
    </source>
</reference>
<feature type="transmembrane region" description="Helical" evidence="1">
    <location>
        <begin position="135"/>
        <end position="152"/>
    </location>
</feature>